<dbReference type="GeneID" id="5024022"/>
<dbReference type="AlphaFoldDB" id="A0CJ74"/>
<accession>A0CJ74</accession>
<proteinExistence type="predicted"/>
<gene>
    <name evidence="2" type="ORF">GSPATT00038623001</name>
</gene>
<name>A0CJ74_PARTE</name>
<evidence type="ECO:0000313" key="3">
    <source>
        <dbReference type="Proteomes" id="UP000000600"/>
    </source>
</evidence>
<dbReference type="KEGG" id="ptm:GSPATT00038623001"/>
<dbReference type="OMA" id="FPNENQI"/>
<protein>
    <submittedName>
        <fullName evidence="2">Uncharacterized protein</fullName>
    </submittedName>
</protein>
<evidence type="ECO:0000313" key="2">
    <source>
        <dbReference type="EMBL" id="CAK70841.1"/>
    </source>
</evidence>
<dbReference type="HOGENOM" id="CLU_1087602_0_0_1"/>
<dbReference type="RefSeq" id="XP_001438238.1">
    <property type="nucleotide sequence ID" value="XM_001438201.1"/>
</dbReference>
<feature type="coiled-coil region" evidence="1">
    <location>
        <begin position="87"/>
        <end position="114"/>
    </location>
</feature>
<sequence>MQKQQQQQQKESFIATSDEKNHILQRLIFILKNKERKPKDQFQQKNFQDEVHFDTILDGIDKDSHISKISSDTCLSYIEIKISDYEALLLKSLLENLQREVKEAQSQLSIYEKNGKGQSDLQNQQVSYVIEQKRNVKSDVIKPNIPEDSEEDIIFQDQIPNKKSQKFINKQQILESLKNMRNTYNKRLQDLKDTKQTNNSFAKIKKLKDKTPKFIMNQQENHKDLIKLLEFRQIINEIQSMFQQYDQEIEGII</sequence>
<organism evidence="2 3">
    <name type="scientific">Paramecium tetraurelia</name>
    <dbReference type="NCBI Taxonomy" id="5888"/>
    <lineage>
        <taxon>Eukaryota</taxon>
        <taxon>Sar</taxon>
        <taxon>Alveolata</taxon>
        <taxon>Ciliophora</taxon>
        <taxon>Intramacronucleata</taxon>
        <taxon>Oligohymenophorea</taxon>
        <taxon>Peniculida</taxon>
        <taxon>Parameciidae</taxon>
        <taxon>Paramecium</taxon>
    </lineage>
</organism>
<reference evidence="2 3" key="1">
    <citation type="journal article" date="2006" name="Nature">
        <title>Global trends of whole-genome duplications revealed by the ciliate Paramecium tetraurelia.</title>
        <authorList>
            <consortium name="Genoscope"/>
            <person name="Aury J.-M."/>
            <person name="Jaillon O."/>
            <person name="Duret L."/>
            <person name="Noel B."/>
            <person name="Jubin C."/>
            <person name="Porcel B.M."/>
            <person name="Segurens B."/>
            <person name="Daubin V."/>
            <person name="Anthouard V."/>
            <person name="Aiach N."/>
            <person name="Arnaiz O."/>
            <person name="Billaut A."/>
            <person name="Beisson J."/>
            <person name="Blanc I."/>
            <person name="Bouhouche K."/>
            <person name="Camara F."/>
            <person name="Duharcourt S."/>
            <person name="Guigo R."/>
            <person name="Gogendeau D."/>
            <person name="Katinka M."/>
            <person name="Keller A.-M."/>
            <person name="Kissmehl R."/>
            <person name="Klotz C."/>
            <person name="Koll F."/>
            <person name="Le Moue A."/>
            <person name="Lepere C."/>
            <person name="Malinsky S."/>
            <person name="Nowacki M."/>
            <person name="Nowak J.K."/>
            <person name="Plattner H."/>
            <person name="Poulain J."/>
            <person name="Ruiz F."/>
            <person name="Serrano V."/>
            <person name="Zagulski M."/>
            <person name="Dessen P."/>
            <person name="Betermier M."/>
            <person name="Weissenbach J."/>
            <person name="Scarpelli C."/>
            <person name="Schachter V."/>
            <person name="Sperling L."/>
            <person name="Meyer E."/>
            <person name="Cohen J."/>
            <person name="Wincker P."/>
        </authorList>
    </citation>
    <scope>NUCLEOTIDE SEQUENCE [LARGE SCALE GENOMIC DNA]</scope>
    <source>
        <strain evidence="2 3">Stock d4-2</strain>
    </source>
</reference>
<dbReference type="EMBL" id="CT868090">
    <property type="protein sequence ID" value="CAK70841.1"/>
    <property type="molecule type" value="Genomic_DNA"/>
</dbReference>
<dbReference type="OrthoDB" id="10626003at2759"/>
<dbReference type="Proteomes" id="UP000000600">
    <property type="component" value="Unassembled WGS sequence"/>
</dbReference>
<keyword evidence="3" id="KW-1185">Reference proteome</keyword>
<dbReference type="InParanoid" id="A0CJ74"/>
<evidence type="ECO:0000256" key="1">
    <source>
        <dbReference type="SAM" id="Coils"/>
    </source>
</evidence>
<keyword evidence="1" id="KW-0175">Coiled coil</keyword>